<evidence type="ECO:0000313" key="3">
    <source>
        <dbReference type="EMBL" id="MQY13986.1"/>
    </source>
</evidence>
<dbReference type="InterPro" id="IPR050300">
    <property type="entry name" value="GDXG_lipolytic_enzyme"/>
</dbReference>
<dbReference type="Pfam" id="PF07859">
    <property type="entry name" value="Abhydrolase_3"/>
    <property type="match status" value="1"/>
</dbReference>
<gene>
    <name evidence="3" type="primary">nlhH_4</name>
    <name evidence="3" type="ORF">SRB5_41460</name>
</gene>
<dbReference type="Gene3D" id="3.40.50.1820">
    <property type="entry name" value="alpha/beta hydrolase"/>
    <property type="match status" value="1"/>
</dbReference>
<proteinExistence type="predicted"/>
<feature type="domain" description="Alpha/beta hydrolase fold-3" evidence="2">
    <location>
        <begin position="86"/>
        <end position="293"/>
    </location>
</feature>
<accession>A0A7K0CKH8</accession>
<organism evidence="3 4">
    <name type="scientific">Streptomyces smaragdinus</name>
    <dbReference type="NCBI Taxonomy" id="2585196"/>
    <lineage>
        <taxon>Bacteria</taxon>
        <taxon>Bacillati</taxon>
        <taxon>Actinomycetota</taxon>
        <taxon>Actinomycetes</taxon>
        <taxon>Kitasatosporales</taxon>
        <taxon>Streptomycetaceae</taxon>
        <taxon>Streptomyces</taxon>
    </lineage>
</organism>
<dbReference type="InterPro" id="IPR029058">
    <property type="entry name" value="AB_hydrolase_fold"/>
</dbReference>
<dbReference type="GO" id="GO:0106435">
    <property type="term" value="F:carboxylesterase activity"/>
    <property type="evidence" value="ECO:0007669"/>
    <property type="project" value="UniProtKB-EC"/>
</dbReference>
<dbReference type="PANTHER" id="PTHR48081:SF8">
    <property type="entry name" value="ALPHA_BETA HYDROLASE FOLD-3 DOMAIN-CONTAINING PROTEIN-RELATED"/>
    <property type="match status" value="1"/>
</dbReference>
<dbReference type="AlphaFoldDB" id="A0A7K0CKH8"/>
<dbReference type="EMBL" id="WEGJ01000017">
    <property type="protein sequence ID" value="MQY13986.1"/>
    <property type="molecule type" value="Genomic_DNA"/>
</dbReference>
<name>A0A7K0CKH8_9ACTN</name>
<sequence length="321" mass="34804">MALHPHLDPELRAGVEQLPILDFDITAVSYEDLPGQREQMHATIAPPPETEVVIENRLVPGAEGQPDVRLRIYRPAEPGQGRPALYWIHGGGMIIGLPEQDDAMMVGYVERLGIVGVSVDYRLAPEHQDPAQVEDCWAGLVWVAENAAELGVDPARLAVGGSSAGGGLAAAMALMARDKGGPDIAFQLLNSPMLDDRNITPSSHEFTEAVVWSRADNLYGWKALLGDRAGTGEVSVYAAPARATDLSGLPPAFVDATELEVFRDECVDYVRGLLKAGVPTEFHLYPGAFHAFDMWVPDTVLSRRSLATREAALKRAFDQMM</sequence>
<dbReference type="OrthoDB" id="128186at2"/>
<evidence type="ECO:0000259" key="2">
    <source>
        <dbReference type="Pfam" id="PF07859"/>
    </source>
</evidence>
<evidence type="ECO:0000313" key="4">
    <source>
        <dbReference type="Proteomes" id="UP000466345"/>
    </source>
</evidence>
<dbReference type="Proteomes" id="UP000466345">
    <property type="component" value="Unassembled WGS sequence"/>
</dbReference>
<keyword evidence="1 3" id="KW-0378">Hydrolase</keyword>
<dbReference type="SUPFAM" id="SSF53474">
    <property type="entry name" value="alpha/beta-Hydrolases"/>
    <property type="match status" value="1"/>
</dbReference>
<reference evidence="3 4" key="1">
    <citation type="submission" date="2019-10" db="EMBL/GenBank/DDBJ databases">
        <title>Streptomyces smaragdinus sp. nov. and Streptomyces fabii sp. nov., isolated from the gut of fungus growing-termite Macrotermes natalensis.</title>
        <authorList>
            <person name="Schwitalla J."/>
            <person name="Benndorf R."/>
            <person name="Martin K."/>
            <person name="De Beer W."/>
            <person name="Kaster A.-K."/>
            <person name="Vollmers J."/>
            <person name="Poulsen M."/>
            <person name="Beemelmanns C."/>
        </authorList>
    </citation>
    <scope>NUCLEOTIDE SEQUENCE [LARGE SCALE GENOMIC DNA]</scope>
    <source>
        <strain evidence="3 4">RB5</strain>
    </source>
</reference>
<dbReference type="PANTHER" id="PTHR48081">
    <property type="entry name" value="AB HYDROLASE SUPERFAMILY PROTEIN C4A8.06C"/>
    <property type="match status" value="1"/>
</dbReference>
<comment type="caution">
    <text evidence="3">The sequence shown here is derived from an EMBL/GenBank/DDBJ whole genome shotgun (WGS) entry which is preliminary data.</text>
</comment>
<dbReference type="InterPro" id="IPR013094">
    <property type="entry name" value="AB_hydrolase_3"/>
</dbReference>
<evidence type="ECO:0000256" key="1">
    <source>
        <dbReference type="ARBA" id="ARBA00022801"/>
    </source>
</evidence>
<protein>
    <submittedName>
        <fullName evidence="3">Carboxylesterase NlhH</fullName>
        <ecNumber evidence="3">3.1.1.1</ecNumber>
    </submittedName>
</protein>
<dbReference type="EC" id="3.1.1.1" evidence="3"/>
<keyword evidence="4" id="KW-1185">Reference proteome</keyword>
<dbReference type="RefSeq" id="WP_153454218.1">
    <property type="nucleotide sequence ID" value="NZ_WEGJ01000017.1"/>
</dbReference>